<dbReference type="SUPFAM" id="SSF53098">
    <property type="entry name" value="Ribonuclease H-like"/>
    <property type="match status" value="1"/>
</dbReference>
<name>A0A2V1DCC3_9PLEO</name>
<dbReference type="InterPro" id="IPR012337">
    <property type="entry name" value="RNaseH-like_sf"/>
</dbReference>
<proteinExistence type="predicted"/>
<dbReference type="GO" id="GO:0008408">
    <property type="term" value="F:3'-5' exonuclease activity"/>
    <property type="evidence" value="ECO:0007669"/>
    <property type="project" value="InterPro"/>
</dbReference>
<accession>A0A2V1DCC3</accession>
<dbReference type="STRING" id="97972.A0A2V1DCC3"/>
<protein>
    <recommendedName>
        <fullName evidence="1">3'-5' exonuclease domain-containing protein</fullName>
    </recommendedName>
</protein>
<dbReference type="Proteomes" id="UP000244855">
    <property type="component" value="Unassembled WGS sequence"/>
</dbReference>
<dbReference type="GO" id="GO:0003676">
    <property type="term" value="F:nucleic acid binding"/>
    <property type="evidence" value="ECO:0007669"/>
    <property type="project" value="InterPro"/>
</dbReference>
<dbReference type="Gene3D" id="3.30.420.10">
    <property type="entry name" value="Ribonuclease H-like superfamily/Ribonuclease H"/>
    <property type="match status" value="1"/>
</dbReference>
<dbReference type="EMBL" id="KZ805483">
    <property type="protein sequence ID" value="PVH95797.1"/>
    <property type="molecule type" value="Genomic_DNA"/>
</dbReference>
<keyword evidence="3" id="KW-1185">Reference proteome</keyword>
<dbReference type="Pfam" id="PF01612">
    <property type="entry name" value="DNA_pol_A_exo1"/>
    <property type="match status" value="1"/>
</dbReference>
<dbReference type="PANTHER" id="PTHR43040">
    <property type="entry name" value="RIBONUCLEASE D"/>
    <property type="match status" value="1"/>
</dbReference>
<reference evidence="2 3" key="1">
    <citation type="journal article" date="2018" name="Sci. Rep.">
        <title>Comparative genomics provides insights into the lifestyle and reveals functional heterogeneity of dark septate endophytic fungi.</title>
        <authorList>
            <person name="Knapp D.G."/>
            <person name="Nemeth J.B."/>
            <person name="Barry K."/>
            <person name="Hainaut M."/>
            <person name="Henrissat B."/>
            <person name="Johnson J."/>
            <person name="Kuo A."/>
            <person name="Lim J.H.P."/>
            <person name="Lipzen A."/>
            <person name="Nolan M."/>
            <person name="Ohm R.A."/>
            <person name="Tamas L."/>
            <person name="Grigoriev I.V."/>
            <person name="Spatafora J.W."/>
            <person name="Nagy L.G."/>
            <person name="Kovacs G.M."/>
        </authorList>
    </citation>
    <scope>NUCLEOTIDE SEQUENCE [LARGE SCALE GENOMIC DNA]</scope>
    <source>
        <strain evidence="2 3">DSE2036</strain>
    </source>
</reference>
<dbReference type="InterPro" id="IPR036397">
    <property type="entry name" value="RNaseH_sf"/>
</dbReference>
<feature type="domain" description="3'-5' exonuclease" evidence="1">
    <location>
        <begin position="24"/>
        <end position="214"/>
    </location>
</feature>
<dbReference type="AlphaFoldDB" id="A0A2V1DCC3"/>
<organism evidence="2 3">
    <name type="scientific">Periconia macrospinosa</name>
    <dbReference type="NCBI Taxonomy" id="97972"/>
    <lineage>
        <taxon>Eukaryota</taxon>
        <taxon>Fungi</taxon>
        <taxon>Dikarya</taxon>
        <taxon>Ascomycota</taxon>
        <taxon>Pezizomycotina</taxon>
        <taxon>Dothideomycetes</taxon>
        <taxon>Pleosporomycetidae</taxon>
        <taxon>Pleosporales</taxon>
        <taxon>Massarineae</taxon>
        <taxon>Periconiaceae</taxon>
        <taxon>Periconia</taxon>
    </lineage>
</organism>
<evidence type="ECO:0000259" key="1">
    <source>
        <dbReference type="Pfam" id="PF01612"/>
    </source>
</evidence>
<evidence type="ECO:0000313" key="2">
    <source>
        <dbReference type="EMBL" id="PVH95797.1"/>
    </source>
</evidence>
<dbReference type="GO" id="GO:0006139">
    <property type="term" value="P:nucleobase-containing compound metabolic process"/>
    <property type="evidence" value="ECO:0007669"/>
    <property type="project" value="InterPro"/>
</dbReference>
<dbReference type="InterPro" id="IPR002562">
    <property type="entry name" value="3'-5'_exonuclease_dom"/>
</dbReference>
<dbReference type="PANTHER" id="PTHR43040:SF1">
    <property type="entry name" value="RIBONUCLEASE D"/>
    <property type="match status" value="1"/>
</dbReference>
<evidence type="ECO:0000313" key="3">
    <source>
        <dbReference type="Proteomes" id="UP000244855"/>
    </source>
</evidence>
<sequence length="255" mass="28391">MSLLTTQQKFTNSGLVHTTDAISSMVDMLCHHPSTPPSLYMDLEGINLCRYGSISILQIFLLPLDTTYLVDVHTLGAAVFTTPGVTNPGITLQAILESQNITKAFFDVRNDSDALYSHFGINLAGICDIQLMELATRFGPKRVVNGLARCIDRDAPMTFQEKRQSIAVKEAGKKLFAPERGGSYEVFNHRPMAPAMMLYCKQDVQILPRLWHKYSARLTPNWATKVEEAAKDRVKLSQSATFVGKGRHMALSPWT</sequence>
<gene>
    <name evidence="2" type="ORF">DM02DRAFT_645114</name>
</gene>
<dbReference type="OrthoDB" id="26838at2759"/>